<name>W2Q590_PHYN3</name>
<protein>
    <submittedName>
        <fullName evidence="1">Uncharacterized protein</fullName>
    </submittedName>
</protein>
<proteinExistence type="predicted"/>
<dbReference type="EMBL" id="KI669590">
    <property type="protein sequence ID" value="ETN08046.1"/>
    <property type="molecule type" value="Genomic_DNA"/>
</dbReference>
<dbReference type="Proteomes" id="UP000018817">
    <property type="component" value="Unassembled WGS sequence"/>
</dbReference>
<dbReference type="AlphaFoldDB" id="W2Q590"/>
<gene>
    <name evidence="1" type="ORF">PPTG_12554</name>
</gene>
<organism evidence="1 2">
    <name type="scientific">Phytophthora nicotianae (strain INRA-310)</name>
    <name type="common">Phytophthora parasitica</name>
    <dbReference type="NCBI Taxonomy" id="761204"/>
    <lineage>
        <taxon>Eukaryota</taxon>
        <taxon>Sar</taxon>
        <taxon>Stramenopiles</taxon>
        <taxon>Oomycota</taxon>
        <taxon>Peronosporomycetes</taxon>
        <taxon>Peronosporales</taxon>
        <taxon>Peronosporaceae</taxon>
        <taxon>Phytophthora</taxon>
    </lineage>
</organism>
<sequence length="186" mass="20383">MIWPKFHPSITTTLDLRTPTFTELGRNTSISDPDDLGHPERVEIPYSKSGEAGAFIVLLTLQKPRENLLAIVTPLPHAATAQLPSLGTTVLDGPCAPSHSIAELTRGGSGERKAMARTHKTTRIKRQMADQAREEDHARTAEAVYMRTTKQVLVVSETGGVKQRNQDLRSTLSDDDAMTKTVVKSK</sequence>
<dbReference type="RefSeq" id="XP_008906850.1">
    <property type="nucleotide sequence ID" value="XM_008908602.1"/>
</dbReference>
<reference evidence="2" key="1">
    <citation type="submission" date="2011-12" db="EMBL/GenBank/DDBJ databases">
        <authorList>
            <consortium name="The Broad Institute Genome Sequencing Platform"/>
            <person name="Russ C."/>
            <person name="Tyler B."/>
            <person name="Panabieres F."/>
            <person name="Shan W."/>
            <person name="Tripathy S."/>
            <person name="Grunwald N."/>
            <person name="Machado M."/>
            <person name="Young S.K."/>
            <person name="Zeng Q."/>
            <person name="Gargeya S."/>
            <person name="Fitzgerald M."/>
            <person name="Haas B."/>
            <person name="Abouelleil A."/>
            <person name="Alvarado L."/>
            <person name="Arachchi H.M."/>
            <person name="Berlin A."/>
            <person name="Chapman S.B."/>
            <person name="Gearin G."/>
            <person name="Goldberg J."/>
            <person name="Griggs A."/>
            <person name="Gujja S."/>
            <person name="Hansen M."/>
            <person name="Heiman D."/>
            <person name="Howarth C."/>
            <person name="Larimer J."/>
            <person name="Lui A."/>
            <person name="MacDonald P.J.P."/>
            <person name="McCowen C."/>
            <person name="Montmayeur A."/>
            <person name="Murphy C."/>
            <person name="Neiman D."/>
            <person name="Pearson M."/>
            <person name="Priest M."/>
            <person name="Roberts A."/>
            <person name="Saif S."/>
            <person name="Shea T."/>
            <person name="Sisk P."/>
            <person name="Stolte C."/>
            <person name="Sykes S."/>
            <person name="Wortman J."/>
            <person name="Nusbaum C."/>
            <person name="Birren B."/>
        </authorList>
    </citation>
    <scope>NUCLEOTIDE SEQUENCE [LARGE SCALE GENOMIC DNA]</scope>
    <source>
        <strain evidence="2">INRA-310</strain>
    </source>
</reference>
<accession>W2Q590</accession>
<reference evidence="1 2" key="2">
    <citation type="submission" date="2013-11" db="EMBL/GenBank/DDBJ databases">
        <title>The Genome Sequence of Phytophthora parasitica INRA-310.</title>
        <authorList>
            <consortium name="The Broad Institute Genomics Platform"/>
            <person name="Russ C."/>
            <person name="Tyler B."/>
            <person name="Panabieres F."/>
            <person name="Shan W."/>
            <person name="Tripathy S."/>
            <person name="Grunwald N."/>
            <person name="Machado M."/>
            <person name="Johnson C.S."/>
            <person name="Arredondo F."/>
            <person name="Hong C."/>
            <person name="Coffey M."/>
            <person name="Young S.K."/>
            <person name="Zeng Q."/>
            <person name="Gargeya S."/>
            <person name="Fitzgerald M."/>
            <person name="Abouelleil A."/>
            <person name="Alvarado L."/>
            <person name="Chapman S.B."/>
            <person name="Gainer-Dewar J."/>
            <person name="Goldberg J."/>
            <person name="Griggs A."/>
            <person name="Gujja S."/>
            <person name="Hansen M."/>
            <person name="Howarth C."/>
            <person name="Imamovic A."/>
            <person name="Ireland A."/>
            <person name="Larimer J."/>
            <person name="McCowan C."/>
            <person name="Murphy C."/>
            <person name="Pearson M."/>
            <person name="Poon T.W."/>
            <person name="Priest M."/>
            <person name="Roberts A."/>
            <person name="Saif S."/>
            <person name="Shea T."/>
            <person name="Sykes S."/>
            <person name="Wortman J."/>
            <person name="Nusbaum C."/>
            <person name="Birren B."/>
        </authorList>
    </citation>
    <scope>NUCLEOTIDE SEQUENCE [LARGE SCALE GENOMIC DNA]</scope>
    <source>
        <strain evidence="1 2">INRA-310</strain>
    </source>
</reference>
<evidence type="ECO:0000313" key="1">
    <source>
        <dbReference type="EMBL" id="ETN08046.1"/>
    </source>
</evidence>
<dbReference type="GeneID" id="20181998"/>
<evidence type="ECO:0000313" key="2">
    <source>
        <dbReference type="Proteomes" id="UP000018817"/>
    </source>
</evidence>
<dbReference type="VEuPathDB" id="FungiDB:PPTG_12554"/>